<gene>
    <name evidence="3" type="ORF">TPA0910_07980</name>
</gene>
<dbReference type="RefSeq" id="WP_236255957.1">
    <property type="nucleotide sequence ID" value="NZ_BNEK01000002.1"/>
</dbReference>
<comment type="caution">
    <text evidence="3">The sequence shown here is derived from an EMBL/GenBank/DDBJ whole genome shotgun (WGS) entry which is preliminary data.</text>
</comment>
<keyword evidence="4" id="KW-1185">Reference proteome</keyword>
<feature type="domain" description="Mycothiol-dependent maleylpyruvate isomerase metal-binding" evidence="2">
    <location>
        <begin position="30"/>
        <end position="148"/>
    </location>
</feature>
<reference evidence="3" key="1">
    <citation type="submission" date="2024-05" db="EMBL/GenBank/DDBJ databases">
        <title>Whole genome shotgun sequence of Streptomyces hygroscopicus NBRC 113678.</title>
        <authorList>
            <person name="Komaki H."/>
            <person name="Tamura T."/>
        </authorList>
    </citation>
    <scope>NUCLEOTIDE SEQUENCE</scope>
    <source>
        <strain evidence="3">N11-34</strain>
    </source>
</reference>
<dbReference type="Pfam" id="PF11716">
    <property type="entry name" value="MDMPI_N"/>
    <property type="match status" value="1"/>
</dbReference>
<feature type="domain" description="MDMPI C-terminal" evidence="1">
    <location>
        <begin position="162"/>
        <end position="275"/>
    </location>
</feature>
<organism evidence="3 4">
    <name type="scientific">Streptomyces hygroscopicus</name>
    <dbReference type="NCBI Taxonomy" id="1912"/>
    <lineage>
        <taxon>Bacteria</taxon>
        <taxon>Bacillati</taxon>
        <taxon>Actinomycetota</taxon>
        <taxon>Actinomycetes</taxon>
        <taxon>Kitasatosporales</taxon>
        <taxon>Streptomycetaceae</taxon>
        <taxon>Streptomyces</taxon>
        <taxon>Streptomyces violaceusniger group</taxon>
    </lineage>
</organism>
<dbReference type="NCBIfam" id="TIGR03083">
    <property type="entry name" value="maleylpyruvate isomerase family mycothiol-dependent enzyme"/>
    <property type="match status" value="1"/>
</dbReference>
<accession>A0ABQ3TSS2</accession>
<dbReference type="InterPro" id="IPR010872">
    <property type="entry name" value="MDMPI_C-term_domain"/>
</dbReference>
<name>A0ABQ3TSS2_STRHY</name>
<dbReference type="PANTHER" id="PTHR40758:SF1">
    <property type="entry name" value="CONSERVED PROTEIN"/>
    <property type="match status" value="1"/>
</dbReference>
<dbReference type="SUPFAM" id="SSF109854">
    <property type="entry name" value="DinB/YfiT-like putative metalloenzymes"/>
    <property type="match status" value="1"/>
</dbReference>
<dbReference type="InterPro" id="IPR024344">
    <property type="entry name" value="MDMPI_metal-binding"/>
</dbReference>
<dbReference type="Proteomes" id="UP001054854">
    <property type="component" value="Unassembled WGS sequence"/>
</dbReference>
<evidence type="ECO:0000313" key="4">
    <source>
        <dbReference type="Proteomes" id="UP001054854"/>
    </source>
</evidence>
<dbReference type="EMBL" id="BNEK01000002">
    <property type="protein sequence ID" value="GHJ26365.1"/>
    <property type="molecule type" value="Genomic_DNA"/>
</dbReference>
<evidence type="ECO:0000313" key="3">
    <source>
        <dbReference type="EMBL" id="GHJ26365.1"/>
    </source>
</evidence>
<dbReference type="Gene3D" id="1.20.120.450">
    <property type="entry name" value="dinb family like domain"/>
    <property type="match status" value="1"/>
</dbReference>
<sequence length="283" mass="31263">MDYSAHFHREILAFEQTARGAADGTDAPLIPSCPGWTMSDLVLHLGGVHRLLARVIQDRLTEQPDLTDITLFDLPEDHADWPRPTGGPHHGPVPVGLVDWFAEGAARLEALFRSVDPRVPVWTWSAERTAGFWLRMQTIEAALHRWDAELATGRRARPVEPELAVDAVTQTFEVMAPARRTWREAPAGAGERFRFRRTDGPGLWTVRFDGDAIHLTTGATEEGATAEDAADGGTADPACDVELAGTASDLMLYLWQRIPAERLDEVTGDRAVLDRYFTLVPPV</sequence>
<evidence type="ECO:0000259" key="2">
    <source>
        <dbReference type="Pfam" id="PF11716"/>
    </source>
</evidence>
<dbReference type="InterPro" id="IPR034660">
    <property type="entry name" value="DinB/YfiT-like"/>
</dbReference>
<evidence type="ECO:0008006" key="5">
    <source>
        <dbReference type="Google" id="ProtNLM"/>
    </source>
</evidence>
<proteinExistence type="predicted"/>
<dbReference type="Pfam" id="PF07398">
    <property type="entry name" value="MDMPI_C"/>
    <property type="match status" value="1"/>
</dbReference>
<dbReference type="InterPro" id="IPR017517">
    <property type="entry name" value="Maleyloyr_isom"/>
</dbReference>
<dbReference type="PANTHER" id="PTHR40758">
    <property type="entry name" value="CONSERVED PROTEIN"/>
    <property type="match status" value="1"/>
</dbReference>
<protein>
    <recommendedName>
        <fullName evidence="5">Maleylpyruvate isomerase family mycothiol-dependent enzyme</fullName>
    </recommendedName>
</protein>
<evidence type="ECO:0000259" key="1">
    <source>
        <dbReference type="Pfam" id="PF07398"/>
    </source>
</evidence>